<feature type="chain" id="PRO_5034650203" evidence="5">
    <location>
        <begin position="22"/>
        <end position="333"/>
    </location>
</feature>
<name>A0A8B8EWH4_CRAVI</name>
<feature type="disulfide bond" evidence="2">
    <location>
        <begin position="173"/>
        <end position="191"/>
    </location>
</feature>
<dbReference type="SUPFAM" id="SSF49854">
    <property type="entry name" value="Spermadhesin, CUB domain"/>
    <property type="match status" value="1"/>
</dbReference>
<keyword evidence="7" id="KW-1185">Reference proteome</keyword>
<dbReference type="InterPro" id="IPR000859">
    <property type="entry name" value="CUB_dom"/>
</dbReference>
<dbReference type="PANTHER" id="PTHR24652">
    <property type="entry name" value="LOW-DENSITY LIPOPROTEIN RECEPTOR CLASS A DOMAIN-CONTAINING PROTEIN 2"/>
    <property type="match status" value="1"/>
</dbReference>
<dbReference type="InterPro" id="IPR042333">
    <property type="entry name" value="LRAD2/Mig-13-like"/>
</dbReference>
<keyword evidence="4" id="KW-0472">Membrane</keyword>
<dbReference type="InterPro" id="IPR002172">
    <property type="entry name" value="LDrepeatLR_classA_rpt"/>
</dbReference>
<dbReference type="SMART" id="SM00042">
    <property type="entry name" value="CUB"/>
    <property type="match status" value="1"/>
</dbReference>
<dbReference type="Proteomes" id="UP000694844">
    <property type="component" value="Chromosome 5"/>
</dbReference>
<dbReference type="Gene3D" id="4.10.400.10">
    <property type="entry name" value="Low-density Lipoprotein Receptor"/>
    <property type="match status" value="1"/>
</dbReference>
<feature type="compositionally biased region" description="Low complexity" evidence="3">
    <location>
        <begin position="323"/>
        <end position="333"/>
    </location>
</feature>
<accession>A0A8B8EWH4</accession>
<keyword evidence="1 2" id="KW-1015">Disulfide bond</keyword>
<feature type="transmembrane region" description="Helical" evidence="4">
    <location>
        <begin position="206"/>
        <end position="228"/>
    </location>
</feature>
<evidence type="ECO:0000256" key="2">
    <source>
        <dbReference type="PROSITE-ProRule" id="PRU00124"/>
    </source>
</evidence>
<evidence type="ECO:0000256" key="5">
    <source>
        <dbReference type="SAM" id="SignalP"/>
    </source>
</evidence>
<dbReference type="Gene3D" id="2.60.120.290">
    <property type="entry name" value="Spermadhesin, CUB domain"/>
    <property type="match status" value="1"/>
</dbReference>
<feature type="compositionally biased region" description="Pro residues" evidence="3">
    <location>
        <begin position="307"/>
        <end position="322"/>
    </location>
</feature>
<dbReference type="OrthoDB" id="19606at2759"/>
<evidence type="ECO:0000313" key="7">
    <source>
        <dbReference type="Proteomes" id="UP000694844"/>
    </source>
</evidence>
<evidence type="ECO:0000256" key="4">
    <source>
        <dbReference type="SAM" id="Phobius"/>
    </source>
</evidence>
<dbReference type="AlphaFoldDB" id="A0A8B8EWH4"/>
<dbReference type="SMART" id="SM00192">
    <property type="entry name" value="LDLa"/>
    <property type="match status" value="1"/>
</dbReference>
<reference evidence="8" key="1">
    <citation type="submission" date="2025-08" db="UniProtKB">
        <authorList>
            <consortium name="RefSeq"/>
        </authorList>
    </citation>
    <scope>IDENTIFICATION</scope>
    <source>
        <tissue evidence="8">Whole sample</tissue>
    </source>
</reference>
<evidence type="ECO:0000256" key="3">
    <source>
        <dbReference type="SAM" id="MobiDB-lite"/>
    </source>
</evidence>
<gene>
    <name evidence="8" type="primary">LOC111137239</name>
</gene>
<dbReference type="InterPro" id="IPR036055">
    <property type="entry name" value="LDL_receptor-like_sf"/>
</dbReference>
<keyword evidence="4" id="KW-0812">Transmembrane</keyword>
<dbReference type="InterPro" id="IPR035914">
    <property type="entry name" value="Sperma_CUB_dom_sf"/>
</dbReference>
<comment type="caution">
    <text evidence="2">Lacks conserved residue(s) required for the propagation of feature annotation.</text>
</comment>
<evidence type="ECO:0000256" key="1">
    <source>
        <dbReference type="ARBA" id="ARBA00023157"/>
    </source>
</evidence>
<dbReference type="Pfam" id="PF00431">
    <property type="entry name" value="CUB"/>
    <property type="match status" value="1"/>
</dbReference>
<evidence type="ECO:0000313" key="8">
    <source>
        <dbReference type="RefSeq" id="XP_022344326.1"/>
    </source>
</evidence>
<feature type="compositionally biased region" description="Low complexity" evidence="3">
    <location>
        <begin position="263"/>
        <end position="283"/>
    </location>
</feature>
<dbReference type="GeneID" id="111137239"/>
<keyword evidence="4" id="KW-1133">Transmembrane helix</keyword>
<dbReference type="CDD" id="cd00041">
    <property type="entry name" value="CUB"/>
    <property type="match status" value="1"/>
</dbReference>
<feature type="signal peptide" evidence="5">
    <location>
        <begin position="1"/>
        <end position="21"/>
    </location>
</feature>
<feature type="compositionally biased region" description="Low complexity" evidence="3">
    <location>
        <begin position="297"/>
        <end position="306"/>
    </location>
</feature>
<feature type="disulfide bond" evidence="2">
    <location>
        <begin position="166"/>
        <end position="178"/>
    </location>
</feature>
<keyword evidence="5" id="KW-0732">Signal</keyword>
<organism evidence="7 8">
    <name type="scientific">Crassostrea virginica</name>
    <name type="common">Eastern oyster</name>
    <dbReference type="NCBI Taxonomy" id="6565"/>
    <lineage>
        <taxon>Eukaryota</taxon>
        <taxon>Metazoa</taxon>
        <taxon>Spiralia</taxon>
        <taxon>Lophotrochozoa</taxon>
        <taxon>Mollusca</taxon>
        <taxon>Bivalvia</taxon>
        <taxon>Autobranchia</taxon>
        <taxon>Pteriomorphia</taxon>
        <taxon>Ostreida</taxon>
        <taxon>Ostreoidea</taxon>
        <taxon>Ostreidae</taxon>
        <taxon>Crassostrea</taxon>
    </lineage>
</organism>
<dbReference type="PROSITE" id="PS50068">
    <property type="entry name" value="LDLRA_2"/>
    <property type="match status" value="1"/>
</dbReference>
<sequence>MAKIAICLKLLCVIWITGIAAVPPKYYMDERCGSTLTIDSSLPSIRLDLTRYSKYSNNMRCTLTVKASNISAKYPTRLLLVFREIDIKGSDFFGCSSNDDVLYVYDGNSSSAPSVKGLNNGLCGEREPRGGFMSSGDSLTFNFRSDRFGTDDGFKLLITPFHTGSCSGSEYRCTGGQCISGSNKCDTYRQCGESLDECEVTRTMSWIAGVVVGVVIIIVIIGVGIFCLKRFLRNRHSSGGVVKYTAAPQPTSPPMYQQPGVAPPYQSGPTPGYYPTGPDTTGYQQPAGGFYPPPPETKGYPPQDNAYPPPYPPQQGYPPTTNPYPYGAPTAPQ</sequence>
<evidence type="ECO:0000259" key="6">
    <source>
        <dbReference type="PROSITE" id="PS01180"/>
    </source>
</evidence>
<feature type="region of interest" description="Disordered" evidence="3">
    <location>
        <begin position="252"/>
        <end position="333"/>
    </location>
</feature>
<dbReference type="CDD" id="cd00112">
    <property type="entry name" value="LDLa"/>
    <property type="match status" value="1"/>
</dbReference>
<proteinExistence type="predicted"/>
<dbReference type="RefSeq" id="XP_022344326.1">
    <property type="nucleotide sequence ID" value="XM_022488618.1"/>
</dbReference>
<dbReference type="PROSITE" id="PS01180">
    <property type="entry name" value="CUB"/>
    <property type="match status" value="1"/>
</dbReference>
<dbReference type="KEGG" id="cvn:111137239"/>
<protein>
    <submittedName>
        <fullName evidence="8">Uncharacterized protein LOC111137239</fullName>
    </submittedName>
</protein>
<dbReference type="SUPFAM" id="SSF57424">
    <property type="entry name" value="LDL receptor-like module"/>
    <property type="match status" value="1"/>
</dbReference>
<feature type="domain" description="CUB" evidence="6">
    <location>
        <begin position="32"/>
        <end position="161"/>
    </location>
</feature>